<dbReference type="RefSeq" id="WP_084256164.1">
    <property type="nucleotide sequence ID" value="NZ_FWWV01000006.1"/>
</dbReference>
<dbReference type="Proteomes" id="UP000192408">
    <property type="component" value="Unassembled WGS sequence"/>
</dbReference>
<organism evidence="1 2">
    <name type="scientific">Pasteurella testudinis DSM 23072</name>
    <dbReference type="NCBI Taxonomy" id="1122938"/>
    <lineage>
        <taxon>Bacteria</taxon>
        <taxon>Pseudomonadati</taxon>
        <taxon>Pseudomonadota</taxon>
        <taxon>Gammaproteobacteria</taxon>
        <taxon>Pasteurellales</taxon>
        <taxon>Pasteurellaceae</taxon>
        <taxon>Pasteurella</taxon>
    </lineage>
</organism>
<name>A0A1W1UJY4_9PAST</name>
<dbReference type="STRING" id="1122938.SAMN05660772_01838"/>
<proteinExistence type="predicted"/>
<sequence>MTTLKNDGDTTARVFGPTGNIVRIAAGETLDVPFSKDDIVFEKGSNISFVEAQKPASRAKKAVSSTTEE</sequence>
<accession>A0A1W1UJY4</accession>
<gene>
    <name evidence="1" type="ORF">SAMN05660772_01838</name>
</gene>
<evidence type="ECO:0000313" key="2">
    <source>
        <dbReference type="Proteomes" id="UP000192408"/>
    </source>
</evidence>
<protein>
    <submittedName>
        <fullName evidence="1">Uncharacterized protein</fullName>
    </submittedName>
</protein>
<dbReference type="AlphaFoldDB" id="A0A1W1UJY4"/>
<keyword evidence="2" id="KW-1185">Reference proteome</keyword>
<reference evidence="2" key="1">
    <citation type="submission" date="2017-04" db="EMBL/GenBank/DDBJ databases">
        <authorList>
            <person name="Varghese N."/>
            <person name="Submissions S."/>
        </authorList>
    </citation>
    <scope>NUCLEOTIDE SEQUENCE [LARGE SCALE GENOMIC DNA]</scope>
    <source>
        <strain evidence="2">DSM 23072</strain>
    </source>
</reference>
<dbReference type="EMBL" id="FWWV01000006">
    <property type="protein sequence ID" value="SMB81406.1"/>
    <property type="molecule type" value="Genomic_DNA"/>
</dbReference>
<evidence type="ECO:0000313" key="1">
    <source>
        <dbReference type="EMBL" id="SMB81406.1"/>
    </source>
</evidence>